<feature type="domain" description="HicB-like antitoxin of toxin-antitoxin system" evidence="1">
    <location>
        <begin position="35"/>
        <end position="144"/>
    </location>
</feature>
<gene>
    <name evidence="2" type="ORF">EDC29_11729</name>
</gene>
<dbReference type="GO" id="GO:0003729">
    <property type="term" value="F:mRNA binding"/>
    <property type="evidence" value="ECO:0007669"/>
    <property type="project" value="InterPro"/>
</dbReference>
<reference evidence="2 3" key="1">
    <citation type="submission" date="2019-03" db="EMBL/GenBank/DDBJ databases">
        <title>Genomic Encyclopedia of Type Strains, Phase IV (KMG-IV): sequencing the most valuable type-strain genomes for metagenomic binning, comparative biology and taxonomic classification.</title>
        <authorList>
            <person name="Goeker M."/>
        </authorList>
    </citation>
    <scope>NUCLEOTIDE SEQUENCE [LARGE SCALE GENOMIC DNA]</scope>
    <source>
        <strain evidence="2 3">DSM 203</strain>
    </source>
</reference>
<dbReference type="PANTHER" id="PTHR34873">
    <property type="entry name" value="SSR1766 PROTEIN"/>
    <property type="match status" value="1"/>
</dbReference>
<proteinExistence type="predicted"/>
<name>A0A4R4A4H3_MARGR</name>
<dbReference type="InterPro" id="IPR031807">
    <property type="entry name" value="HicB-like"/>
</dbReference>
<dbReference type="Pfam" id="PF15919">
    <property type="entry name" value="HicB_lk_antitox"/>
    <property type="match status" value="1"/>
</dbReference>
<dbReference type="InterPro" id="IPR035069">
    <property type="entry name" value="TTHA1013/TTHA0281-like"/>
</dbReference>
<evidence type="ECO:0000313" key="3">
    <source>
        <dbReference type="Proteomes" id="UP000295247"/>
    </source>
</evidence>
<dbReference type="SUPFAM" id="SSF143100">
    <property type="entry name" value="TTHA1013/TTHA0281-like"/>
    <property type="match status" value="1"/>
</dbReference>
<dbReference type="Gene3D" id="3.30.160.250">
    <property type="match status" value="1"/>
</dbReference>
<accession>A0A4R4A4H3</accession>
<dbReference type="Proteomes" id="UP000295247">
    <property type="component" value="Unassembled WGS sequence"/>
</dbReference>
<dbReference type="PANTHER" id="PTHR34873:SF3">
    <property type="entry name" value="ADDICTION MODULE TOXIN, HICA FAMILY"/>
    <property type="match status" value="1"/>
</dbReference>
<dbReference type="AlphaFoldDB" id="A0A4R4A4H3"/>
<dbReference type="CDD" id="cd22231">
    <property type="entry name" value="RHH_NikR_HicB-like"/>
    <property type="match status" value="1"/>
</dbReference>
<dbReference type="RefSeq" id="WP_132230634.1">
    <property type="nucleotide sequence ID" value="NZ_NRRH01000028.1"/>
</dbReference>
<evidence type="ECO:0000313" key="2">
    <source>
        <dbReference type="EMBL" id="TCW32663.1"/>
    </source>
</evidence>
<comment type="caution">
    <text evidence="2">The sequence shown here is derived from an EMBL/GenBank/DDBJ whole genome shotgun (WGS) entry which is preliminary data.</text>
</comment>
<dbReference type="SUPFAM" id="SSF54786">
    <property type="entry name" value="YcfA/nrd intein domain"/>
    <property type="match status" value="1"/>
</dbReference>
<sequence length="151" mass="16382">MKSAEVIKRLQADGWELVRVKGSHHQFRRPGQAGLVTVPDLAGCFSAGESLDAAIEAAREAIDAHVELLMEEGADIPSTRPLAEHQANPDLAGAVWAFVDVPVERYFGPAEKINITVPRRLLRSIDAHAKARHLSRSAFLAQAAREAMGRG</sequence>
<organism evidence="2 3">
    <name type="scientific">Marichromatium gracile</name>
    <name type="common">Chromatium gracile</name>
    <dbReference type="NCBI Taxonomy" id="1048"/>
    <lineage>
        <taxon>Bacteria</taxon>
        <taxon>Pseudomonadati</taxon>
        <taxon>Pseudomonadota</taxon>
        <taxon>Gammaproteobacteria</taxon>
        <taxon>Chromatiales</taxon>
        <taxon>Chromatiaceae</taxon>
        <taxon>Marichromatium</taxon>
    </lineage>
</organism>
<evidence type="ECO:0000259" key="1">
    <source>
        <dbReference type="Pfam" id="PF15919"/>
    </source>
</evidence>
<protein>
    <submittedName>
        <fullName evidence="2">HicA-like toxin of HicAB toxin-antitoxin system</fullName>
    </submittedName>
</protein>
<dbReference type="EMBL" id="SMDC01000017">
    <property type="protein sequence ID" value="TCW32663.1"/>
    <property type="molecule type" value="Genomic_DNA"/>
</dbReference>